<protein>
    <submittedName>
        <fullName evidence="3">Uncharacterized protein</fullName>
    </submittedName>
</protein>
<sequence>MDVATVLKADSSQNEPGDMKAHADDTPPQSIIWQLPKPTVAVVEATVAATASVDDAVTLVSVHPQSTQFPASVARVHSRLWSSSLSSSITPVSLFTIAIAVLVGFAMGFVAHSVSLSTGWDNLPTLFVEVCGPPETVTSCVIDSVVSSTVEAGSGGQIRQGEVVVVQDIPVLEKTEHSENPKATDNTASIPSGNVSSSDAVQPLRTSISEVQSTDDRFTPGESRASLYATAAEGNTPSQTTDGSDVFFGPNKYLHDIHSALHSQNIYMLAATMSFPSLDDLAKVTEFERLREDVRGFGDEPKAEGSTAPTLPATELGVSPSTAPSAPVSPRSVQVKPLESFRDRWGQDTKHLWAREFWHRALRSEELIKIVYQAVFPPDEAVTDKDKYEMELGEGLIRISALRLSEHATNPILRLPYNVLPEDADPKDSLFVETEATETVVSSSASTGGRAPSPFERPSNPQSRLFESSSSEASVAAPTHLPSPSRTPAARRTRPALAQVTNTPRSVHATPSRTWIPMNAVRVRGAHIGVPTPPPSVRPKLAKHASRFPPVASSTRRQDESDSPTRPARRGPPSSSKFPRWRG</sequence>
<feature type="region of interest" description="Disordered" evidence="1">
    <location>
        <begin position="1"/>
        <end position="27"/>
    </location>
</feature>
<evidence type="ECO:0000313" key="3">
    <source>
        <dbReference type="EMBL" id="KAK0497395.1"/>
    </source>
</evidence>
<keyword evidence="2" id="KW-0812">Transmembrane</keyword>
<feature type="compositionally biased region" description="Polar residues" evidence="1">
    <location>
        <begin position="499"/>
        <end position="513"/>
    </location>
</feature>
<proteinExistence type="predicted"/>
<feature type="compositionally biased region" description="Low complexity" evidence="1">
    <location>
        <begin position="318"/>
        <end position="331"/>
    </location>
</feature>
<evidence type="ECO:0000256" key="1">
    <source>
        <dbReference type="SAM" id="MobiDB-lite"/>
    </source>
</evidence>
<dbReference type="EMBL" id="JAUEPU010000013">
    <property type="protein sequence ID" value="KAK0497395.1"/>
    <property type="molecule type" value="Genomic_DNA"/>
</dbReference>
<reference evidence="3" key="1">
    <citation type="submission" date="2023-06" db="EMBL/GenBank/DDBJ databases">
        <authorList>
            <consortium name="Lawrence Berkeley National Laboratory"/>
            <person name="Ahrendt S."/>
            <person name="Sahu N."/>
            <person name="Indic B."/>
            <person name="Wong-Bajracharya J."/>
            <person name="Merenyi Z."/>
            <person name="Ke H.-M."/>
            <person name="Monk M."/>
            <person name="Kocsube S."/>
            <person name="Drula E."/>
            <person name="Lipzen A."/>
            <person name="Balint B."/>
            <person name="Henrissat B."/>
            <person name="Andreopoulos B."/>
            <person name="Martin F.M."/>
            <person name="Harder C.B."/>
            <person name="Rigling D."/>
            <person name="Ford K.L."/>
            <person name="Foster G.D."/>
            <person name="Pangilinan J."/>
            <person name="Papanicolaou A."/>
            <person name="Barry K."/>
            <person name="LaButti K."/>
            <person name="Viragh M."/>
            <person name="Koriabine M."/>
            <person name="Yan M."/>
            <person name="Riley R."/>
            <person name="Champramary S."/>
            <person name="Plett K.L."/>
            <person name="Tsai I.J."/>
            <person name="Slot J."/>
            <person name="Sipos G."/>
            <person name="Plett J."/>
            <person name="Nagy L.G."/>
            <person name="Grigoriev I.V."/>
        </authorList>
    </citation>
    <scope>NUCLEOTIDE SEQUENCE</scope>
    <source>
        <strain evidence="3">HWK02</strain>
    </source>
</reference>
<accession>A0AA39Q730</accession>
<name>A0AA39Q730_9AGAR</name>
<gene>
    <name evidence="3" type="ORF">EDD18DRAFT_1162009</name>
</gene>
<keyword evidence="4" id="KW-1185">Reference proteome</keyword>
<keyword evidence="2" id="KW-0472">Membrane</keyword>
<dbReference type="Proteomes" id="UP001175228">
    <property type="component" value="Unassembled WGS sequence"/>
</dbReference>
<evidence type="ECO:0000313" key="4">
    <source>
        <dbReference type="Proteomes" id="UP001175228"/>
    </source>
</evidence>
<keyword evidence="2" id="KW-1133">Transmembrane helix</keyword>
<comment type="caution">
    <text evidence="3">The sequence shown here is derived from an EMBL/GenBank/DDBJ whole genome shotgun (WGS) entry which is preliminary data.</text>
</comment>
<feature type="compositionally biased region" description="Low complexity" evidence="1">
    <location>
        <begin position="467"/>
        <end position="488"/>
    </location>
</feature>
<feature type="region of interest" description="Disordered" evidence="1">
    <location>
        <begin position="174"/>
        <end position="203"/>
    </location>
</feature>
<feature type="region of interest" description="Disordered" evidence="1">
    <location>
        <begin position="295"/>
        <end position="331"/>
    </location>
</feature>
<feature type="transmembrane region" description="Helical" evidence="2">
    <location>
        <begin position="89"/>
        <end position="111"/>
    </location>
</feature>
<organism evidence="3 4">
    <name type="scientific">Armillaria luteobubalina</name>
    <dbReference type="NCBI Taxonomy" id="153913"/>
    <lineage>
        <taxon>Eukaryota</taxon>
        <taxon>Fungi</taxon>
        <taxon>Dikarya</taxon>
        <taxon>Basidiomycota</taxon>
        <taxon>Agaricomycotina</taxon>
        <taxon>Agaricomycetes</taxon>
        <taxon>Agaricomycetidae</taxon>
        <taxon>Agaricales</taxon>
        <taxon>Marasmiineae</taxon>
        <taxon>Physalacriaceae</taxon>
        <taxon>Armillaria</taxon>
    </lineage>
</organism>
<feature type="compositionally biased region" description="Polar residues" evidence="1">
    <location>
        <begin position="183"/>
        <end position="203"/>
    </location>
</feature>
<feature type="region of interest" description="Disordered" evidence="1">
    <location>
        <begin position="526"/>
        <end position="583"/>
    </location>
</feature>
<dbReference type="AlphaFoldDB" id="A0AA39Q730"/>
<feature type="region of interest" description="Disordered" evidence="1">
    <location>
        <begin position="439"/>
        <end position="513"/>
    </location>
</feature>
<evidence type="ECO:0000256" key="2">
    <source>
        <dbReference type="SAM" id="Phobius"/>
    </source>
</evidence>